<dbReference type="STRING" id="1147123.SAMN05443428_11527"/>
<evidence type="ECO:0000313" key="6">
    <source>
        <dbReference type="Proteomes" id="UP000190105"/>
    </source>
</evidence>
<keyword evidence="5" id="KW-0418">Kinase</keyword>
<dbReference type="Gene3D" id="1.10.10.10">
    <property type="entry name" value="Winged helix-like DNA-binding domain superfamily/Winged helix DNA-binding domain"/>
    <property type="match status" value="1"/>
</dbReference>
<dbReference type="Proteomes" id="UP000190105">
    <property type="component" value="Unassembled WGS sequence"/>
</dbReference>
<sequence>MYESLFDNKRQKIMRQYFLNNLSPKGIIKKYKKNELIDLDAEQYIGIVVKGVVSQSIISFKGNEKLLYVLRPGEIFNEMDYFCGGNDSIISRVKENAEVSLISKSIIEEELIKNPQAYRYFIHSITRKFRIVMLQLTNSVFNDSTGRIADALLRLASCSEDDNCSKKSINMFFTHQELANNIGCSRITVTRCLNKFLEEKIISYENKKIIINNPDALKKYIDAVIDE</sequence>
<protein>
    <submittedName>
        <fullName evidence="5">cAMP-binding domain of CRP or a regulatory subunit of cAMP-dependent protein kinases</fullName>
    </submittedName>
</protein>
<dbReference type="InterPro" id="IPR000595">
    <property type="entry name" value="cNMP-bd_dom"/>
</dbReference>
<dbReference type="Gene3D" id="2.60.120.10">
    <property type="entry name" value="Jelly Rolls"/>
    <property type="match status" value="1"/>
</dbReference>
<evidence type="ECO:0000313" key="5">
    <source>
        <dbReference type="EMBL" id="SKA93965.1"/>
    </source>
</evidence>
<keyword evidence="1" id="KW-0805">Transcription regulation</keyword>
<dbReference type="GO" id="GO:0003677">
    <property type="term" value="F:DNA binding"/>
    <property type="evidence" value="ECO:0007669"/>
    <property type="project" value="UniProtKB-KW"/>
</dbReference>
<reference evidence="6" key="1">
    <citation type="submission" date="2017-02" db="EMBL/GenBank/DDBJ databases">
        <authorList>
            <person name="Varghese N."/>
            <person name="Submissions S."/>
        </authorList>
    </citation>
    <scope>NUCLEOTIDE SEQUENCE [LARGE SCALE GENOMIC DNA]</scope>
    <source>
        <strain evidence="6">USBA 833</strain>
    </source>
</reference>
<dbReference type="AlphaFoldDB" id="A0A1T4XY37"/>
<gene>
    <name evidence="5" type="ORF">SAMN05443428_11527</name>
</gene>
<dbReference type="PROSITE" id="PS51063">
    <property type="entry name" value="HTH_CRP_2"/>
    <property type="match status" value="1"/>
</dbReference>
<dbReference type="PANTHER" id="PTHR24567:SF26">
    <property type="entry name" value="REGULATORY PROTEIN YEIL"/>
    <property type="match status" value="1"/>
</dbReference>
<proteinExistence type="predicted"/>
<keyword evidence="2" id="KW-0238">DNA-binding</keyword>
<dbReference type="PANTHER" id="PTHR24567">
    <property type="entry name" value="CRP FAMILY TRANSCRIPTIONAL REGULATORY PROTEIN"/>
    <property type="match status" value="1"/>
</dbReference>
<evidence type="ECO:0000256" key="1">
    <source>
        <dbReference type="ARBA" id="ARBA00023015"/>
    </source>
</evidence>
<dbReference type="SUPFAM" id="SSF51206">
    <property type="entry name" value="cAMP-binding domain-like"/>
    <property type="match status" value="1"/>
</dbReference>
<name>A0A1T4XY37_9CLOT</name>
<dbReference type="GO" id="GO:0005829">
    <property type="term" value="C:cytosol"/>
    <property type="evidence" value="ECO:0007669"/>
    <property type="project" value="TreeGrafter"/>
</dbReference>
<evidence type="ECO:0000259" key="4">
    <source>
        <dbReference type="PROSITE" id="PS51063"/>
    </source>
</evidence>
<evidence type="ECO:0000256" key="2">
    <source>
        <dbReference type="ARBA" id="ARBA00023125"/>
    </source>
</evidence>
<dbReference type="InterPro" id="IPR050397">
    <property type="entry name" value="Env_Response_Regulators"/>
</dbReference>
<dbReference type="InterPro" id="IPR036390">
    <property type="entry name" value="WH_DNA-bd_sf"/>
</dbReference>
<dbReference type="RefSeq" id="WP_078697022.1">
    <property type="nucleotide sequence ID" value="NZ_FUYH01000015.1"/>
</dbReference>
<evidence type="ECO:0000256" key="3">
    <source>
        <dbReference type="ARBA" id="ARBA00023163"/>
    </source>
</evidence>
<dbReference type="GO" id="GO:0016301">
    <property type="term" value="F:kinase activity"/>
    <property type="evidence" value="ECO:0007669"/>
    <property type="project" value="UniProtKB-KW"/>
</dbReference>
<dbReference type="GO" id="GO:0003700">
    <property type="term" value="F:DNA-binding transcription factor activity"/>
    <property type="evidence" value="ECO:0007669"/>
    <property type="project" value="TreeGrafter"/>
</dbReference>
<feature type="domain" description="HTH crp-type" evidence="4">
    <location>
        <begin position="142"/>
        <end position="215"/>
    </location>
</feature>
<organism evidence="5 6">
    <name type="scientific">Caloramator quimbayensis</name>
    <dbReference type="NCBI Taxonomy" id="1147123"/>
    <lineage>
        <taxon>Bacteria</taxon>
        <taxon>Bacillati</taxon>
        <taxon>Bacillota</taxon>
        <taxon>Clostridia</taxon>
        <taxon>Eubacteriales</taxon>
        <taxon>Clostridiaceae</taxon>
        <taxon>Caloramator</taxon>
    </lineage>
</organism>
<dbReference type="CDD" id="cd00038">
    <property type="entry name" value="CAP_ED"/>
    <property type="match status" value="1"/>
</dbReference>
<accession>A0A1T4XY37</accession>
<dbReference type="SUPFAM" id="SSF46785">
    <property type="entry name" value="Winged helix' DNA-binding domain"/>
    <property type="match status" value="1"/>
</dbReference>
<dbReference type="SMART" id="SM00419">
    <property type="entry name" value="HTH_CRP"/>
    <property type="match status" value="1"/>
</dbReference>
<dbReference type="InterPro" id="IPR018490">
    <property type="entry name" value="cNMP-bd_dom_sf"/>
</dbReference>
<dbReference type="InterPro" id="IPR014710">
    <property type="entry name" value="RmlC-like_jellyroll"/>
</dbReference>
<dbReference type="Pfam" id="PF13545">
    <property type="entry name" value="HTH_Crp_2"/>
    <property type="match status" value="1"/>
</dbReference>
<keyword evidence="6" id="KW-1185">Reference proteome</keyword>
<dbReference type="Pfam" id="PF00027">
    <property type="entry name" value="cNMP_binding"/>
    <property type="match status" value="1"/>
</dbReference>
<keyword evidence="3" id="KW-0804">Transcription</keyword>
<keyword evidence="5" id="KW-0808">Transferase</keyword>
<dbReference type="OrthoDB" id="8254501at2"/>
<dbReference type="EMBL" id="FUYH01000015">
    <property type="protein sequence ID" value="SKA93965.1"/>
    <property type="molecule type" value="Genomic_DNA"/>
</dbReference>
<dbReference type="InterPro" id="IPR036388">
    <property type="entry name" value="WH-like_DNA-bd_sf"/>
</dbReference>
<dbReference type="InterPro" id="IPR012318">
    <property type="entry name" value="HTH_CRP"/>
</dbReference>